<accession>A0AAU9RTI0</accession>
<dbReference type="Proteomes" id="UP000836841">
    <property type="component" value="Unassembled WGS sequence"/>
</dbReference>
<protein>
    <submittedName>
        <fullName evidence="1">Uncharacterized protein</fullName>
    </submittedName>
</protein>
<evidence type="ECO:0000313" key="1">
    <source>
        <dbReference type="EMBL" id="CAH2051090.1"/>
    </source>
</evidence>
<evidence type="ECO:0000313" key="2">
    <source>
        <dbReference type="Proteomes" id="UP000836841"/>
    </source>
</evidence>
<sequence>MQEEREVAVCRGTAVMLTAWNASLSPLSNVVIICCCFWAGMTWSEAEVEEIRTGTLRKMADGMHLIGRF</sequence>
<name>A0AAU9RTI0_THLAR</name>
<proteinExistence type="predicted"/>
<dbReference type="AlphaFoldDB" id="A0AAU9RTI0"/>
<comment type="caution">
    <text evidence="1">The sequence shown here is derived from an EMBL/GenBank/DDBJ whole genome shotgun (WGS) entry which is preliminary data.</text>
</comment>
<keyword evidence="2" id="KW-1185">Reference proteome</keyword>
<reference evidence="1 2" key="1">
    <citation type="submission" date="2022-03" db="EMBL/GenBank/DDBJ databases">
        <authorList>
            <person name="Nunn A."/>
            <person name="Chopra R."/>
            <person name="Nunn A."/>
            <person name="Contreras Garrido A."/>
        </authorList>
    </citation>
    <scope>NUCLEOTIDE SEQUENCE [LARGE SCALE GENOMIC DNA]</scope>
</reference>
<gene>
    <name evidence="1" type="ORF">TAV2_LOCUS8737</name>
</gene>
<dbReference type="EMBL" id="CAJVSB020000481">
    <property type="protein sequence ID" value="CAH2051090.1"/>
    <property type="molecule type" value="Genomic_DNA"/>
</dbReference>
<organism evidence="1 2">
    <name type="scientific">Thlaspi arvense</name>
    <name type="common">Field penny-cress</name>
    <dbReference type="NCBI Taxonomy" id="13288"/>
    <lineage>
        <taxon>Eukaryota</taxon>
        <taxon>Viridiplantae</taxon>
        <taxon>Streptophyta</taxon>
        <taxon>Embryophyta</taxon>
        <taxon>Tracheophyta</taxon>
        <taxon>Spermatophyta</taxon>
        <taxon>Magnoliopsida</taxon>
        <taxon>eudicotyledons</taxon>
        <taxon>Gunneridae</taxon>
        <taxon>Pentapetalae</taxon>
        <taxon>rosids</taxon>
        <taxon>malvids</taxon>
        <taxon>Brassicales</taxon>
        <taxon>Brassicaceae</taxon>
        <taxon>Thlaspideae</taxon>
        <taxon>Thlaspi</taxon>
    </lineage>
</organism>